<dbReference type="SUPFAM" id="SSF81301">
    <property type="entry name" value="Nucleotidyltransferase"/>
    <property type="match status" value="1"/>
</dbReference>
<dbReference type="Gene3D" id="3.30.460.10">
    <property type="entry name" value="Beta Polymerase, domain 2"/>
    <property type="match status" value="1"/>
</dbReference>
<dbReference type="PANTHER" id="PTHR41773">
    <property type="entry name" value="GTP PYROPHOSPHATASE-RELATED"/>
    <property type="match status" value="1"/>
</dbReference>
<name>A0A318T5T7_9RHOB</name>
<evidence type="ECO:0000259" key="1">
    <source>
        <dbReference type="SMART" id="SM00954"/>
    </source>
</evidence>
<comment type="caution">
    <text evidence="2">The sequence shown here is derived from an EMBL/GenBank/DDBJ whole genome shotgun (WGS) entry which is preliminary data.</text>
</comment>
<dbReference type="Proteomes" id="UP000248311">
    <property type="component" value="Unassembled WGS sequence"/>
</dbReference>
<dbReference type="OrthoDB" id="9801824at2"/>
<protein>
    <submittedName>
        <fullName evidence="2">PpGpp synthetase/RelA/SpoT-type nucleotidyltransferase</fullName>
    </submittedName>
</protein>
<dbReference type="SMART" id="SM00954">
    <property type="entry name" value="RelA_SpoT"/>
    <property type="match status" value="1"/>
</dbReference>
<dbReference type="Gene3D" id="1.10.287.860">
    <property type="entry name" value="Nucleotidyltransferase"/>
    <property type="match status" value="1"/>
</dbReference>
<evidence type="ECO:0000313" key="3">
    <source>
        <dbReference type="Proteomes" id="UP000248311"/>
    </source>
</evidence>
<dbReference type="InterPro" id="IPR043519">
    <property type="entry name" value="NT_sf"/>
</dbReference>
<dbReference type="GO" id="GO:0015969">
    <property type="term" value="P:guanosine tetraphosphate metabolic process"/>
    <property type="evidence" value="ECO:0007669"/>
    <property type="project" value="InterPro"/>
</dbReference>
<dbReference type="EMBL" id="QJTE01000001">
    <property type="protein sequence ID" value="PYE85764.1"/>
    <property type="molecule type" value="Genomic_DNA"/>
</dbReference>
<proteinExistence type="predicted"/>
<feature type="domain" description="RelA/SpoT" evidence="1">
    <location>
        <begin position="44"/>
        <end position="170"/>
    </location>
</feature>
<dbReference type="AlphaFoldDB" id="A0A318T5T7"/>
<keyword evidence="2" id="KW-0808">Transferase</keyword>
<gene>
    <name evidence="2" type="ORF">DFP88_101436</name>
</gene>
<organism evidence="2 3">
    <name type="scientific">Pseudoroseicyclus aestuarii</name>
    <dbReference type="NCBI Taxonomy" id="1795041"/>
    <lineage>
        <taxon>Bacteria</taxon>
        <taxon>Pseudomonadati</taxon>
        <taxon>Pseudomonadota</taxon>
        <taxon>Alphaproteobacteria</taxon>
        <taxon>Rhodobacterales</taxon>
        <taxon>Paracoccaceae</taxon>
        <taxon>Pseudoroseicyclus</taxon>
    </lineage>
</organism>
<accession>A0A318T5T7</accession>
<dbReference type="RefSeq" id="WP_110812789.1">
    <property type="nucleotide sequence ID" value="NZ_QJTE01000001.1"/>
</dbReference>
<dbReference type="Pfam" id="PF04607">
    <property type="entry name" value="RelA_SpoT"/>
    <property type="match status" value="1"/>
</dbReference>
<dbReference type="CDD" id="cd05399">
    <property type="entry name" value="NT_Rel-Spo_like"/>
    <property type="match status" value="1"/>
</dbReference>
<dbReference type="InterPro" id="IPR007685">
    <property type="entry name" value="RelA_SpoT"/>
</dbReference>
<reference evidence="2 3" key="1">
    <citation type="submission" date="2018-06" db="EMBL/GenBank/DDBJ databases">
        <title>Genomic Encyclopedia of Type Strains, Phase III (KMG-III): the genomes of soil and plant-associated and newly described type strains.</title>
        <authorList>
            <person name="Whitman W."/>
        </authorList>
    </citation>
    <scope>NUCLEOTIDE SEQUENCE [LARGE SCALE GENOMIC DNA]</scope>
    <source>
        <strain evidence="2 3">CECT 9025</strain>
    </source>
</reference>
<dbReference type="PANTHER" id="PTHR41773:SF1">
    <property type="entry name" value="RELA_SPOT DOMAIN-CONTAINING PROTEIN"/>
    <property type="match status" value="1"/>
</dbReference>
<dbReference type="GO" id="GO:0016740">
    <property type="term" value="F:transferase activity"/>
    <property type="evidence" value="ECO:0007669"/>
    <property type="project" value="UniProtKB-KW"/>
</dbReference>
<sequence>MRHKEFLARYKEELPRLRTLDRKIKSLLEDALRESGSEFQILTSRIKSAESAYKKSEAKPYNDPFTECTDLVGFRIVVYLESHVDKVAEAIKNYIDVDENNSIDKRYFDRADSVGYRSLHIVGKIDNARRSLPEYRNIGDLNFEIQIRTALQNTWAEIEHKYNYKGLHALPDDLAHRLMVLAGTLELIDREFAQITHEAAAYARSISEDDQSEKNENLSKLAIIEVLRKEISLVGGDVDSLGDLSVQDAALTELNGFGINTVADLTALLKTVDLKTLFDASDENQTVTGLIRDFMICRDAERYFNDAWRYGFSTILEQDIPYLEEASGRTDLYAVFKKYSIEIEPPS</sequence>
<keyword evidence="3" id="KW-1185">Reference proteome</keyword>
<evidence type="ECO:0000313" key="2">
    <source>
        <dbReference type="EMBL" id="PYE85764.1"/>
    </source>
</evidence>